<feature type="region of interest" description="Disordered" evidence="1">
    <location>
        <begin position="299"/>
        <end position="319"/>
    </location>
</feature>
<dbReference type="Pfam" id="PF09004">
    <property type="entry name" value="ALKBH8_N"/>
    <property type="match status" value="1"/>
</dbReference>
<reference evidence="3 4" key="1">
    <citation type="journal article" date="2017" name="PLoS Biol.">
        <title>The sea cucumber genome provides insights into morphological evolution and visceral regeneration.</title>
        <authorList>
            <person name="Zhang X."/>
            <person name="Sun L."/>
            <person name="Yuan J."/>
            <person name="Sun Y."/>
            <person name="Gao Y."/>
            <person name="Zhang L."/>
            <person name="Li S."/>
            <person name="Dai H."/>
            <person name="Hamel J.F."/>
            <person name="Liu C."/>
            <person name="Yu Y."/>
            <person name="Liu S."/>
            <person name="Lin W."/>
            <person name="Guo K."/>
            <person name="Jin S."/>
            <person name="Xu P."/>
            <person name="Storey K.B."/>
            <person name="Huan P."/>
            <person name="Zhang T."/>
            <person name="Zhou Y."/>
            <person name="Zhang J."/>
            <person name="Lin C."/>
            <person name="Li X."/>
            <person name="Xing L."/>
            <person name="Huo D."/>
            <person name="Sun M."/>
            <person name="Wang L."/>
            <person name="Mercier A."/>
            <person name="Li F."/>
            <person name="Yang H."/>
            <person name="Xiang J."/>
        </authorList>
    </citation>
    <scope>NUCLEOTIDE SEQUENCE [LARGE SCALE GENOMIC DNA]</scope>
    <source>
        <strain evidence="3">Shaxun</strain>
        <tissue evidence="3">Muscle</tissue>
    </source>
</reference>
<dbReference type="InterPro" id="IPR015095">
    <property type="entry name" value="AlkB_hom8_N"/>
</dbReference>
<evidence type="ECO:0000313" key="3">
    <source>
        <dbReference type="EMBL" id="PIK55917.1"/>
    </source>
</evidence>
<keyword evidence="4" id="KW-1185">Reference proteome</keyword>
<feature type="domain" description="Reverse transcriptase" evidence="2">
    <location>
        <begin position="1"/>
        <end position="123"/>
    </location>
</feature>
<dbReference type="AlphaFoldDB" id="A0A2G8L6M5"/>
<accession>A0A2G8L6M5</accession>
<dbReference type="SUPFAM" id="SSF56672">
    <property type="entry name" value="DNA/RNA polymerases"/>
    <property type="match status" value="1"/>
</dbReference>
<dbReference type="Pfam" id="PF00078">
    <property type="entry name" value="RVT_1"/>
    <property type="match status" value="1"/>
</dbReference>
<organism evidence="3 4">
    <name type="scientific">Stichopus japonicus</name>
    <name type="common">Sea cucumber</name>
    <dbReference type="NCBI Taxonomy" id="307972"/>
    <lineage>
        <taxon>Eukaryota</taxon>
        <taxon>Metazoa</taxon>
        <taxon>Echinodermata</taxon>
        <taxon>Eleutherozoa</taxon>
        <taxon>Echinozoa</taxon>
        <taxon>Holothuroidea</taxon>
        <taxon>Aspidochirotacea</taxon>
        <taxon>Aspidochirotida</taxon>
        <taxon>Stichopodidae</taxon>
        <taxon>Apostichopus</taxon>
    </lineage>
</organism>
<name>A0A2G8L6M5_STIJA</name>
<evidence type="ECO:0000259" key="2">
    <source>
        <dbReference type="PROSITE" id="PS50878"/>
    </source>
</evidence>
<gene>
    <name evidence="3" type="ORF">BSL78_07187</name>
</gene>
<dbReference type="EMBL" id="MRZV01000196">
    <property type="protein sequence ID" value="PIK55917.1"/>
    <property type="molecule type" value="Genomic_DNA"/>
</dbReference>
<evidence type="ECO:0000313" key="4">
    <source>
        <dbReference type="Proteomes" id="UP000230750"/>
    </source>
</evidence>
<comment type="caution">
    <text evidence="3">The sequence shown here is derived from an EMBL/GenBank/DDBJ whole genome shotgun (WGS) entry which is preliminary data.</text>
</comment>
<dbReference type="OrthoDB" id="411173at2759"/>
<evidence type="ECO:0000256" key="1">
    <source>
        <dbReference type="SAM" id="MobiDB-lite"/>
    </source>
</evidence>
<dbReference type="GO" id="GO:0016706">
    <property type="term" value="F:2-oxoglutarate-dependent dioxygenase activity"/>
    <property type="evidence" value="ECO:0007669"/>
    <property type="project" value="InterPro"/>
</dbReference>
<sequence>MGDFRSDQCVISTGAPQGCVLSPVLFCLYTNDCKISSDQCNIIKYADDTVLTGLLYNNDSSAFVSEVQKFVAWCKSNSLMLNINKTKELVFDFRKGNIVHDHVIIDGNVVERVESYKYLGTYIDNKLNWNVHTKAVKGKACQRLYFLRKLKQCRVNYTIMKLFYQSIIQSVITASIICVFGSMPKKYRAELERVRKLAERCIGSSLPSLSTIYEESLLKKMDVCVICQISFETDRDPDVTLREKGVQGKLSPACDDRGQDDEWGKQVKARFSLVSDLHAADAIYHQACSVNFRTHKQLPKSFQGNSKSKRTPGRPEDEHQAAAFITVAEYLKENDEVQATLTDLVEKMRESEPL</sequence>
<dbReference type="PROSITE" id="PS50878">
    <property type="entry name" value="RT_POL"/>
    <property type="match status" value="1"/>
</dbReference>
<dbReference type="GO" id="GO:0008168">
    <property type="term" value="F:methyltransferase activity"/>
    <property type="evidence" value="ECO:0007669"/>
    <property type="project" value="InterPro"/>
</dbReference>
<dbReference type="PANTHER" id="PTHR33332">
    <property type="entry name" value="REVERSE TRANSCRIPTASE DOMAIN-CONTAINING PROTEIN"/>
    <property type="match status" value="1"/>
</dbReference>
<dbReference type="InterPro" id="IPR043502">
    <property type="entry name" value="DNA/RNA_pol_sf"/>
</dbReference>
<dbReference type="InterPro" id="IPR000477">
    <property type="entry name" value="RT_dom"/>
</dbReference>
<dbReference type="Proteomes" id="UP000230750">
    <property type="component" value="Unassembled WGS sequence"/>
</dbReference>
<dbReference type="STRING" id="307972.A0A2G8L6M5"/>
<protein>
    <recommendedName>
        <fullName evidence="2">Reverse transcriptase domain-containing protein</fullName>
    </recommendedName>
</protein>
<proteinExistence type="predicted"/>